<dbReference type="GO" id="GO:0032259">
    <property type="term" value="P:methylation"/>
    <property type="evidence" value="ECO:0007669"/>
    <property type="project" value="UniProtKB-KW"/>
</dbReference>
<dbReference type="InterPro" id="IPR029063">
    <property type="entry name" value="SAM-dependent_MTases_sf"/>
</dbReference>
<keyword evidence="4 7" id="KW-0808">Transferase</keyword>
<keyword evidence="3 7" id="KW-0489">Methyltransferase</keyword>
<evidence type="ECO:0000256" key="6">
    <source>
        <dbReference type="ARBA" id="ARBA00048612"/>
    </source>
</evidence>
<dbReference type="PANTHER" id="PTHR12049">
    <property type="entry name" value="PROTEIN ARGININE METHYLTRANSFERASE NDUFAF7, MITOCHONDRIAL"/>
    <property type="match status" value="1"/>
</dbReference>
<dbReference type="InterPro" id="IPR003788">
    <property type="entry name" value="NDUFAF7"/>
</dbReference>
<evidence type="ECO:0000256" key="3">
    <source>
        <dbReference type="ARBA" id="ARBA00022603"/>
    </source>
</evidence>
<evidence type="ECO:0000256" key="7">
    <source>
        <dbReference type="RuleBase" id="RU364114"/>
    </source>
</evidence>
<sequence length="424" mass="48919">MIRLFRLARTFSRLSQIRCSSSSLEKKTDLYRQLYAKILACGPITLAEYMKEILIHPTAGYYTTRDVFGQRGDFTTSPEISQLFGEIVAIWIISEWRKISRDSIQLVELGPGRGTLISDIIRVFKKLNLSNKISIHLVEISPVLAAIQAEKLCTESRDIEPRVNEDQKNSVTHYKEGVTREGVNIYWYYSINDVPGKFSVFVAQEFFDALPIHKFQKTDKGWREVLIDIVQESQEERFRYVLSQVPTAACKVYLSPHEKRDHVEMSPQCSVIVDHMSQFLWEHGGFALVIDYGHEREKTDTFRAFRQHKLHDPLLNPGTADLTADVDFLLMKEIAQKDDRLIVFGPVTQRKFLKSLGIDLRLKMILQNATSVEKEQIESGYRMITDDDKMGNCFKVLSLFPFVLKDHLKKWPVAGFEDESEIKS</sequence>
<dbReference type="Proteomes" id="UP000504618">
    <property type="component" value="Unplaced"/>
</dbReference>
<evidence type="ECO:0000256" key="5">
    <source>
        <dbReference type="ARBA" id="ARBA00023128"/>
    </source>
</evidence>
<comment type="subcellular location">
    <subcellularLocation>
        <location evidence="1 7">Mitochondrion</location>
    </subcellularLocation>
</comment>
<comment type="similarity">
    <text evidence="2 7">Belongs to the NDUFAF7 family.</text>
</comment>
<dbReference type="Pfam" id="PF02636">
    <property type="entry name" value="Methyltransf_28"/>
    <property type="match status" value="1"/>
</dbReference>
<dbReference type="Gene3D" id="3.40.50.12710">
    <property type="match status" value="1"/>
</dbReference>
<dbReference type="SUPFAM" id="SSF53335">
    <property type="entry name" value="S-adenosyl-L-methionine-dependent methyltransferases"/>
    <property type="match status" value="1"/>
</dbReference>
<evidence type="ECO:0000256" key="4">
    <source>
        <dbReference type="ARBA" id="ARBA00022679"/>
    </source>
</evidence>
<dbReference type="GO" id="GO:0005739">
    <property type="term" value="C:mitochondrion"/>
    <property type="evidence" value="ECO:0007669"/>
    <property type="project" value="UniProtKB-SubCell"/>
</dbReference>
<dbReference type="EC" id="2.1.1.320" evidence="7"/>
<dbReference type="AlphaFoldDB" id="A0A6J1PTI3"/>
<dbReference type="RefSeq" id="XP_024872200.1">
    <property type="nucleotide sequence ID" value="XM_025016432.1"/>
</dbReference>
<dbReference type="PANTHER" id="PTHR12049:SF7">
    <property type="entry name" value="PROTEIN ARGININE METHYLTRANSFERASE NDUFAF7, MITOCHONDRIAL"/>
    <property type="match status" value="1"/>
</dbReference>
<comment type="function">
    <text evidence="7">Arginine methyltransferase involved in the assembly or stability of mitochondrial NADH:ubiquinone oxidoreductase complex (complex I).</text>
</comment>
<proteinExistence type="inferred from homology"/>
<protein>
    <recommendedName>
        <fullName evidence="7">Protein arginine methyltransferase NDUFAF7</fullName>
        <ecNumber evidence="7">2.1.1.320</ecNumber>
    </recommendedName>
</protein>
<reference evidence="9" key="1">
    <citation type="submission" date="2025-08" db="UniProtKB">
        <authorList>
            <consortium name="RefSeq"/>
        </authorList>
    </citation>
    <scope>IDENTIFICATION</scope>
    <source>
        <tissue evidence="9">Whole body</tissue>
    </source>
</reference>
<organism evidence="8 9">
    <name type="scientific">Temnothorax curvispinosus</name>
    <dbReference type="NCBI Taxonomy" id="300111"/>
    <lineage>
        <taxon>Eukaryota</taxon>
        <taxon>Metazoa</taxon>
        <taxon>Ecdysozoa</taxon>
        <taxon>Arthropoda</taxon>
        <taxon>Hexapoda</taxon>
        <taxon>Insecta</taxon>
        <taxon>Pterygota</taxon>
        <taxon>Neoptera</taxon>
        <taxon>Endopterygota</taxon>
        <taxon>Hymenoptera</taxon>
        <taxon>Apocrita</taxon>
        <taxon>Aculeata</taxon>
        <taxon>Formicoidea</taxon>
        <taxon>Formicidae</taxon>
        <taxon>Myrmicinae</taxon>
        <taxon>Temnothorax</taxon>
    </lineage>
</organism>
<name>A0A6J1PTI3_9HYME</name>
<keyword evidence="5 7" id="KW-0496">Mitochondrion</keyword>
<evidence type="ECO:0000256" key="2">
    <source>
        <dbReference type="ARBA" id="ARBA00005891"/>
    </source>
</evidence>
<keyword evidence="8" id="KW-1185">Reference proteome</keyword>
<dbReference type="OrthoDB" id="438553at2759"/>
<evidence type="ECO:0000256" key="1">
    <source>
        <dbReference type="ARBA" id="ARBA00004173"/>
    </source>
</evidence>
<accession>A0A6J1PTI3</accession>
<evidence type="ECO:0000313" key="9">
    <source>
        <dbReference type="RefSeq" id="XP_024872200.1"/>
    </source>
</evidence>
<dbReference type="GO" id="GO:0032981">
    <property type="term" value="P:mitochondrial respiratory chain complex I assembly"/>
    <property type="evidence" value="ECO:0007669"/>
    <property type="project" value="TreeGrafter"/>
</dbReference>
<gene>
    <name evidence="9" type="primary">LOC112454835</name>
</gene>
<dbReference type="InterPro" id="IPR038375">
    <property type="entry name" value="NDUFAF7_sf"/>
</dbReference>
<comment type="catalytic activity">
    <reaction evidence="6 7">
        <text>L-arginyl-[protein] + 2 S-adenosyl-L-methionine = N(omega),N(omega)'-dimethyl-L-arginyl-[protein] + 2 S-adenosyl-L-homocysteine + 2 H(+)</text>
        <dbReference type="Rhea" id="RHEA:48108"/>
        <dbReference type="Rhea" id="RHEA-COMP:10532"/>
        <dbReference type="Rhea" id="RHEA-COMP:11992"/>
        <dbReference type="ChEBI" id="CHEBI:15378"/>
        <dbReference type="ChEBI" id="CHEBI:29965"/>
        <dbReference type="ChEBI" id="CHEBI:57856"/>
        <dbReference type="ChEBI" id="CHEBI:59789"/>
        <dbReference type="ChEBI" id="CHEBI:88221"/>
        <dbReference type="EC" id="2.1.1.320"/>
    </reaction>
</comment>
<evidence type="ECO:0000313" key="8">
    <source>
        <dbReference type="Proteomes" id="UP000504618"/>
    </source>
</evidence>
<dbReference type="GO" id="GO:0035243">
    <property type="term" value="F:protein-arginine omega-N symmetric methyltransferase activity"/>
    <property type="evidence" value="ECO:0007669"/>
    <property type="project" value="UniProtKB-EC"/>
</dbReference>
<dbReference type="GeneID" id="112454835"/>